<protein>
    <submittedName>
        <fullName evidence="1">Uncharacterized protein</fullName>
    </submittedName>
</protein>
<dbReference type="EMBL" id="ACPB03006272">
    <property type="status" value="NOT_ANNOTATED_CDS"/>
    <property type="molecule type" value="Genomic_DNA"/>
</dbReference>
<evidence type="ECO:0000313" key="1">
    <source>
        <dbReference type="EnsemblMetazoa" id="RPRC003164-PA"/>
    </source>
</evidence>
<reference evidence="1" key="1">
    <citation type="submission" date="2015-05" db="UniProtKB">
        <authorList>
            <consortium name="EnsemblMetazoa"/>
        </authorList>
    </citation>
    <scope>IDENTIFICATION</scope>
</reference>
<accession>T1HGJ1</accession>
<keyword evidence="2" id="KW-1185">Reference proteome</keyword>
<sequence length="126" mass="14582">MRSSELPRYVDALFESINLANMFLRFICYEEKKKEAEYENSEHAKQNNNIIQTLHFLCSNWDLPATPSCSLIKMNPKVEKTMAEGSEDQDPSAPYTALLLFKEDNPIRKKAKAIVTWPYPLILNIK</sequence>
<dbReference type="AlphaFoldDB" id="T1HGJ1"/>
<dbReference type="VEuPathDB" id="VectorBase:RPRC003164"/>
<organism evidence="1 2">
    <name type="scientific">Rhodnius prolixus</name>
    <name type="common">Triatomid bug</name>
    <dbReference type="NCBI Taxonomy" id="13249"/>
    <lineage>
        <taxon>Eukaryota</taxon>
        <taxon>Metazoa</taxon>
        <taxon>Ecdysozoa</taxon>
        <taxon>Arthropoda</taxon>
        <taxon>Hexapoda</taxon>
        <taxon>Insecta</taxon>
        <taxon>Pterygota</taxon>
        <taxon>Neoptera</taxon>
        <taxon>Paraneoptera</taxon>
        <taxon>Hemiptera</taxon>
        <taxon>Heteroptera</taxon>
        <taxon>Panheteroptera</taxon>
        <taxon>Cimicomorpha</taxon>
        <taxon>Reduviidae</taxon>
        <taxon>Triatominae</taxon>
        <taxon>Rhodnius</taxon>
    </lineage>
</organism>
<dbReference type="InParanoid" id="T1HGJ1"/>
<evidence type="ECO:0000313" key="2">
    <source>
        <dbReference type="Proteomes" id="UP000015103"/>
    </source>
</evidence>
<dbReference type="HOGENOM" id="CLU_1984310_0_0_1"/>
<proteinExistence type="predicted"/>
<dbReference type="EnsemblMetazoa" id="RPRC003164-RA">
    <property type="protein sequence ID" value="RPRC003164-PA"/>
    <property type="gene ID" value="RPRC003164"/>
</dbReference>
<dbReference type="Proteomes" id="UP000015103">
    <property type="component" value="Unassembled WGS sequence"/>
</dbReference>
<name>T1HGJ1_RHOPR</name>